<gene>
    <name evidence="1" type="ORF">B1B_08296</name>
</gene>
<evidence type="ECO:0000313" key="1">
    <source>
        <dbReference type="EMBL" id="EQD59228.1"/>
    </source>
</evidence>
<sequence>RMGMLFQRPNPFPQSIAENVSLGARIHGLWARGEVKAEPRACSGTSASGRPCATA</sequence>
<feature type="non-terminal residue" evidence="1">
    <location>
        <position position="1"/>
    </location>
</feature>
<organism evidence="1">
    <name type="scientific">mine drainage metagenome</name>
    <dbReference type="NCBI Taxonomy" id="410659"/>
    <lineage>
        <taxon>unclassified sequences</taxon>
        <taxon>metagenomes</taxon>
        <taxon>ecological metagenomes</taxon>
    </lineage>
</organism>
<dbReference type="AlphaFoldDB" id="T1ARQ3"/>
<accession>T1ARQ3</accession>
<comment type="caution">
    <text evidence="1">The sequence shown here is derived from an EMBL/GenBank/DDBJ whole genome shotgun (WGS) entry which is preliminary data.</text>
</comment>
<dbReference type="EMBL" id="AUZY01005395">
    <property type="protein sequence ID" value="EQD59228.1"/>
    <property type="molecule type" value="Genomic_DNA"/>
</dbReference>
<name>T1ARQ3_9ZZZZ</name>
<proteinExistence type="predicted"/>
<reference evidence="1" key="1">
    <citation type="submission" date="2013-08" db="EMBL/GenBank/DDBJ databases">
        <authorList>
            <person name="Mendez C."/>
            <person name="Richter M."/>
            <person name="Ferrer M."/>
            <person name="Sanchez J."/>
        </authorList>
    </citation>
    <scope>NUCLEOTIDE SEQUENCE</scope>
</reference>
<protein>
    <submittedName>
        <fullName evidence="1">Phosphate ABC transporter, ATPase subunit</fullName>
    </submittedName>
</protein>
<reference evidence="1" key="2">
    <citation type="journal article" date="2014" name="ISME J.">
        <title>Microbial stratification in low pH oxic and suboxic macroscopic growths along an acid mine drainage.</title>
        <authorList>
            <person name="Mendez-Garcia C."/>
            <person name="Mesa V."/>
            <person name="Sprenger R.R."/>
            <person name="Richter M."/>
            <person name="Diez M.S."/>
            <person name="Solano J."/>
            <person name="Bargiela R."/>
            <person name="Golyshina O.V."/>
            <person name="Manteca A."/>
            <person name="Ramos J.L."/>
            <person name="Gallego J.R."/>
            <person name="Llorente I."/>
            <person name="Martins Dos Santos V.A."/>
            <person name="Jensen O.N."/>
            <person name="Pelaez A.I."/>
            <person name="Sanchez J."/>
            <person name="Ferrer M."/>
        </authorList>
    </citation>
    <scope>NUCLEOTIDE SEQUENCE</scope>
</reference>